<dbReference type="SUPFAM" id="SSF103647">
    <property type="entry name" value="TSP type-3 repeat"/>
    <property type="match status" value="1"/>
</dbReference>
<gene>
    <name evidence="4" type="ORF">JYP50_15730</name>
</gene>
<dbReference type="SUPFAM" id="SSF49265">
    <property type="entry name" value="Fibronectin type III"/>
    <property type="match status" value="1"/>
</dbReference>
<dbReference type="NCBIfam" id="NF012200">
    <property type="entry name" value="choice_anch_D"/>
    <property type="match status" value="2"/>
</dbReference>
<evidence type="ECO:0000313" key="5">
    <source>
        <dbReference type="Proteomes" id="UP000664303"/>
    </source>
</evidence>
<keyword evidence="5" id="KW-1185">Reference proteome</keyword>
<dbReference type="InterPro" id="IPR057693">
    <property type="entry name" value="DUF7933"/>
</dbReference>
<dbReference type="InterPro" id="IPR053784">
    <property type="entry name" value="Choice_anch_U_dom"/>
</dbReference>
<evidence type="ECO:0000259" key="3">
    <source>
        <dbReference type="PROSITE" id="PS50853"/>
    </source>
</evidence>
<dbReference type="InterPro" id="IPR028974">
    <property type="entry name" value="TSP_type-3_rpt"/>
</dbReference>
<dbReference type="Pfam" id="PF25564">
    <property type="entry name" value="DUF7933"/>
    <property type="match status" value="1"/>
</dbReference>
<dbReference type="GO" id="GO:0005509">
    <property type="term" value="F:calcium ion binding"/>
    <property type="evidence" value="ECO:0007669"/>
    <property type="project" value="InterPro"/>
</dbReference>
<dbReference type="AlphaFoldDB" id="A0A939IJU6"/>
<feature type="compositionally biased region" description="Acidic residues" evidence="1">
    <location>
        <begin position="501"/>
        <end position="519"/>
    </location>
</feature>
<dbReference type="PANTHER" id="PTHR23053:SF0">
    <property type="entry name" value="HYDROCEPHALUS-INDUCING PROTEIN HOMOLOG"/>
    <property type="match status" value="1"/>
</dbReference>
<proteinExistence type="predicted"/>
<dbReference type="PANTHER" id="PTHR23053">
    <property type="entry name" value="DLEC1 DELETED IN LUNG AND ESOPHAGEAL CANCER 1"/>
    <property type="match status" value="1"/>
</dbReference>
<dbReference type="RefSeq" id="WP_206561511.1">
    <property type="nucleotide sequence ID" value="NZ_JAFKCZ010000012.1"/>
</dbReference>
<evidence type="ECO:0000256" key="2">
    <source>
        <dbReference type="SAM" id="Phobius"/>
    </source>
</evidence>
<organism evidence="4 5">
    <name type="scientific">Parahaliea mediterranea</name>
    <dbReference type="NCBI Taxonomy" id="651086"/>
    <lineage>
        <taxon>Bacteria</taxon>
        <taxon>Pseudomonadati</taxon>
        <taxon>Pseudomonadota</taxon>
        <taxon>Gammaproteobacteria</taxon>
        <taxon>Cellvibrionales</taxon>
        <taxon>Halieaceae</taxon>
        <taxon>Parahaliea</taxon>
    </lineage>
</organism>
<dbReference type="InterPro" id="IPR033305">
    <property type="entry name" value="Hydin-like"/>
</dbReference>
<feature type="transmembrane region" description="Helical" evidence="2">
    <location>
        <begin position="665"/>
        <end position="682"/>
    </location>
</feature>
<comment type="caution">
    <text evidence="4">The sequence shown here is derived from an EMBL/GenBank/DDBJ whole genome shotgun (WGS) entry which is preliminary data.</text>
</comment>
<evidence type="ECO:0000256" key="1">
    <source>
        <dbReference type="SAM" id="MobiDB-lite"/>
    </source>
</evidence>
<dbReference type="PROSITE" id="PS50194">
    <property type="entry name" value="FILAMIN_REPEAT"/>
    <property type="match status" value="2"/>
</dbReference>
<keyword evidence="2" id="KW-0472">Membrane</keyword>
<dbReference type="InterPro" id="IPR003961">
    <property type="entry name" value="FN3_dom"/>
</dbReference>
<dbReference type="SMART" id="SM00060">
    <property type="entry name" value="FN3"/>
    <property type="match status" value="1"/>
</dbReference>
<evidence type="ECO:0000313" key="4">
    <source>
        <dbReference type="EMBL" id="MBN7798059.1"/>
    </source>
</evidence>
<dbReference type="Proteomes" id="UP000664303">
    <property type="component" value="Unassembled WGS sequence"/>
</dbReference>
<reference evidence="4" key="1">
    <citation type="submission" date="2021-02" db="EMBL/GenBank/DDBJ databases">
        <title>PHA producing bacteria isolated from coastal sediment in Guangdong, Shenzhen.</title>
        <authorList>
            <person name="Zheng W."/>
            <person name="Yu S."/>
            <person name="Huang Y."/>
        </authorList>
    </citation>
    <scope>NUCLEOTIDE SEQUENCE</scope>
    <source>
        <strain evidence="4">TN14-10</strain>
    </source>
</reference>
<sequence>MNTLYTSSSVALDTSATTLNIPGDVAWVAIEDAANIGGRVIVDDLIDAVPVAPEMALSQGATGIADGGTHDFGARALNSSTDTVFTVANSGSGNLTLSTPISLGGANADQFSIQAQPSSTIASGGGETTYTLRFTPTSTGTKTATIAIANNDSDENPYNLTITGTGTAPEMALSQGAIPIADGGSYGFGNHALNSSSNAVFTVVNSGNSDLMLTTPISLGGANADQFSIQTQPSSPVAAGGGTTTYTVRFTPTSAGAKTATIAIANNDSDENPYNLSVTGVGTAPPAFSMSFAPNSINADSTSTLTLTIDNSSNTVGATNLSFTDNLPAGLVVSTPSNAATTCSGGTLTALSGTGNVSFTGGTAAANTVCVISVDTTSSNAGTYINTSGDLLSSLGTSGSATDTLTVISVPEAPVIGTATAGEARATIEFTAPASDGGSPITEYTATSTPENRTGTCSSSPCTVTGLTNDTTYTFTVKATNSVGTSEVSEASNSVTPSGDTDGDGTLDSDDAFPFDPVEKDDFDGDGIGDNGDAGGLGVGVRVVDAPLTCQFQGPVTAEPVSTEKAPGQAISTQLRFVLAGCGSSVSIEALFGDDLPNGSIAYKVTSSGDWIAIPNATIEGNKISYIVTDGGPLDEDSIPGTITDPVTAVVLPASVTAVPTLPEWTRIFLAAVIGLIGVSYVRRRWAW</sequence>
<protein>
    <submittedName>
        <fullName evidence="4">Choice-of-anchor D domain-containing protein</fullName>
    </submittedName>
</protein>
<feature type="region of interest" description="Disordered" evidence="1">
    <location>
        <begin position="483"/>
        <end position="519"/>
    </location>
</feature>
<name>A0A939IJU6_9GAMM</name>
<dbReference type="EMBL" id="JAFKCZ010000012">
    <property type="protein sequence ID" value="MBN7798059.1"/>
    <property type="molecule type" value="Genomic_DNA"/>
</dbReference>
<dbReference type="InterPro" id="IPR013783">
    <property type="entry name" value="Ig-like_fold"/>
</dbReference>
<feature type="compositionally biased region" description="Polar residues" evidence="1">
    <location>
        <begin position="483"/>
        <end position="493"/>
    </location>
</feature>
<dbReference type="InterPro" id="IPR017868">
    <property type="entry name" value="Filamin/ABP280_repeat-like"/>
</dbReference>
<dbReference type="InterPro" id="IPR036116">
    <property type="entry name" value="FN3_sf"/>
</dbReference>
<keyword evidence="2" id="KW-0812">Transmembrane</keyword>
<feature type="domain" description="Fibronectin type-III" evidence="3">
    <location>
        <begin position="410"/>
        <end position="499"/>
    </location>
</feature>
<accession>A0A939IJU6</accession>
<dbReference type="Pfam" id="PF00041">
    <property type="entry name" value="fn3"/>
    <property type="match status" value="1"/>
</dbReference>
<dbReference type="CDD" id="cd00063">
    <property type="entry name" value="FN3"/>
    <property type="match status" value="1"/>
</dbReference>
<keyword evidence="2" id="KW-1133">Transmembrane helix</keyword>
<dbReference type="Gene3D" id="2.60.40.10">
    <property type="entry name" value="Immunoglobulins"/>
    <property type="match status" value="3"/>
</dbReference>
<dbReference type="NCBIfam" id="NF041766">
    <property type="entry name" value="choice_anch_U"/>
    <property type="match status" value="1"/>
</dbReference>
<dbReference type="PROSITE" id="PS50853">
    <property type="entry name" value="FN3"/>
    <property type="match status" value="1"/>
</dbReference>